<dbReference type="RefSeq" id="WP_188120304.1">
    <property type="nucleotide sequence ID" value="NZ_BOMP01000035.1"/>
</dbReference>
<feature type="signal peptide" evidence="2">
    <location>
        <begin position="1"/>
        <end position="33"/>
    </location>
</feature>
<sequence>MARRPRSGLRSFGVGTAVLLGGSLLVAPVAAHADTPRTATPAAATDEITLVPETGGRTAIQVTPASGEPTAPVGFVSTGGTVRAERLDGSSGPEVTAKTGAPAARTSVAAGTTYRTTIRIDSQSNAAPSKSIHLWNIDTWTYAAVDNPNGTLYATADLPPGNYLVAAMYGWSGSNTYLLSRSFTVKDRTQTVALAESATREVALKADDPTAQNSANAVWLSMPNGDLVGFSGGYAARTFVSTAAVTGVVLRAHQLLTKSGSTTLRPSPYRYDLTQSWAHPFPASLVSTVKTASLAKTTTTLRAQGVNTTGWYATVPNVGEWTGAYLSTPVRLPATFTEYVTPGIEVDGIARYGTGYILSLGSRTLPAGASADTTVGSAPVAPARRPWRDDSRRTPDQIHVNENMIHTDTDGNTGLDQAAKVSTTLRAGDRVLATADTPGMVVDVPAGEQAYHLEQTATRRVGWSQLSTSIHSDWTFASAGTSTGLLPLIDLAFSASGLDQRNRAGTAPVNLTVVPSTRRTAAATTIETIEWSADDGATWADLPFTASGAGVTASLAVPSTAAFVSLRVTARNADGGALTRTVLRSFAGPATAGDQATGDVTISNVKVNGGRPLNLGTSGTAWVTTTFTASAPSGIDRAGLALWHGAYNAPDGRETATATCTPVSATTANCSASVYLWDVRYLISGNALAGAWQAAVWATAKDGSGYAERQRAGSLVMKRVTRLTTNATPEPVKKGKKITVSGVLTRADWSTGAYGPYAYRTVLLQRFKRGGTAWTNVKYVRTDAYGRLSTTVKATADSSYRYVYFTDATSTAVVSVSDYVDVR</sequence>
<protein>
    <submittedName>
        <fullName evidence="4">Putative membrane protein (Fun14 family)</fullName>
    </submittedName>
</protein>
<dbReference type="Proteomes" id="UP000590511">
    <property type="component" value="Unassembled WGS sequence"/>
</dbReference>
<feature type="chain" id="PRO_5031557985" evidence="2">
    <location>
        <begin position="34"/>
        <end position="823"/>
    </location>
</feature>
<reference evidence="3 6" key="2">
    <citation type="submission" date="2021-01" db="EMBL/GenBank/DDBJ databases">
        <title>Whole genome shotgun sequence of Actinoplanes lobatus NBRC 12513.</title>
        <authorList>
            <person name="Komaki H."/>
            <person name="Tamura T."/>
        </authorList>
    </citation>
    <scope>NUCLEOTIDE SEQUENCE [LARGE SCALE GENOMIC DNA]</scope>
    <source>
        <strain evidence="3 6">NBRC 12513</strain>
    </source>
</reference>
<evidence type="ECO:0000313" key="4">
    <source>
        <dbReference type="EMBL" id="MBB4747699.1"/>
    </source>
</evidence>
<keyword evidence="2" id="KW-0732">Signal</keyword>
<evidence type="ECO:0000256" key="1">
    <source>
        <dbReference type="SAM" id="MobiDB-lite"/>
    </source>
</evidence>
<evidence type="ECO:0000313" key="6">
    <source>
        <dbReference type="Proteomes" id="UP000631312"/>
    </source>
</evidence>
<evidence type="ECO:0000313" key="5">
    <source>
        <dbReference type="Proteomes" id="UP000590511"/>
    </source>
</evidence>
<evidence type="ECO:0000313" key="3">
    <source>
        <dbReference type="EMBL" id="GIE39737.1"/>
    </source>
</evidence>
<dbReference type="Proteomes" id="UP000631312">
    <property type="component" value="Unassembled WGS sequence"/>
</dbReference>
<dbReference type="AlphaFoldDB" id="A0A7W7HBW7"/>
<name>A0A7W7HBW7_9ACTN</name>
<evidence type="ECO:0000256" key="2">
    <source>
        <dbReference type="SAM" id="SignalP"/>
    </source>
</evidence>
<feature type="region of interest" description="Disordered" evidence="1">
    <location>
        <begin position="370"/>
        <end position="394"/>
    </location>
</feature>
<proteinExistence type="predicted"/>
<comment type="caution">
    <text evidence="4">The sequence shown here is derived from an EMBL/GenBank/DDBJ whole genome shotgun (WGS) entry which is preliminary data.</text>
</comment>
<organism evidence="4 5">
    <name type="scientific">Actinoplanes lobatus</name>
    <dbReference type="NCBI Taxonomy" id="113568"/>
    <lineage>
        <taxon>Bacteria</taxon>
        <taxon>Bacillati</taxon>
        <taxon>Actinomycetota</taxon>
        <taxon>Actinomycetes</taxon>
        <taxon>Micromonosporales</taxon>
        <taxon>Micromonosporaceae</taxon>
        <taxon>Actinoplanes</taxon>
    </lineage>
</organism>
<accession>A0A7W7HBW7</accession>
<dbReference type="EMBL" id="BOMP01000035">
    <property type="protein sequence ID" value="GIE39737.1"/>
    <property type="molecule type" value="Genomic_DNA"/>
</dbReference>
<keyword evidence="6" id="KW-1185">Reference proteome</keyword>
<gene>
    <name evidence="3" type="ORF">Alo02nite_26350</name>
    <name evidence="4" type="ORF">BJ964_001860</name>
</gene>
<dbReference type="EMBL" id="JACHNC010000001">
    <property type="protein sequence ID" value="MBB4747699.1"/>
    <property type="molecule type" value="Genomic_DNA"/>
</dbReference>
<reference evidence="4 5" key="1">
    <citation type="submission" date="2020-08" db="EMBL/GenBank/DDBJ databases">
        <title>Sequencing the genomes of 1000 actinobacteria strains.</title>
        <authorList>
            <person name="Klenk H.-P."/>
        </authorList>
    </citation>
    <scope>NUCLEOTIDE SEQUENCE [LARGE SCALE GENOMIC DNA]</scope>
    <source>
        <strain evidence="4 5">DSM 43150</strain>
    </source>
</reference>